<dbReference type="SMART" id="SM00202">
    <property type="entry name" value="SR"/>
    <property type="match status" value="1"/>
</dbReference>
<evidence type="ECO:0000313" key="7">
    <source>
        <dbReference type="Proteomes" id="UP000527355"/>
    </source>
</evidence>
<evidence type="ECO:0000256" key="1">
    <source>
        <dbReference type="ARBA" id="ARBA00022729"/>
    </source>
</evidence>
<organism evidence="6 7">
    <name type="scientific">Myotis myotis</name>
    <name type="common">Greater mouse-eared bat</name>
    <name type="synonym">Vespertilio myotis</name>
    <dbReference type="NCBI Taxonomy" id="51298"/>
    <lineage>
        <taxon>Eukaryota</taxon>
        <taxon>Metazoa</taxon>
        <taxon>Chordata</taxon>
        <taxon>Craniata</taxon>
        <taxon>Vertebrata</taxon>
        <taxon>Euteleostomi</taxon>
        <taxon>Mammalia</taxon>
        <taxon>Eutheria</taxon>
        <taxon>Laurasiatheria</taxon>
        <taxon>Chiroptera</taxon>
        <taxon>Yangochiroptera</taxon>
        <taxon>Vespertilionidae</taxon>
        <taxon>Myotis</taxon>
    </lineage>
</organism>
<keyword evidence="7" id="KW-1185">Reference proteome</keyword>
<dbReference type="GO" id="GO:0016020">
    <property type="term" value="C:membrane"/>
    <property type="evidence" value="ECO:0007669"/>
    <property type="project" value="InterPro"/>
</dbReference>
<dbReference type="PROSITE" id="PS50287">
    <property type="entry name" value="SRCR_2"/>
    <property type="match status" value="1"/>
</dbReference>
<dbReference type="Pfam" id="PF07707">
    <property type="entry name" value="BACK"/>
    <property type="match status" value="1"/>
</dbReference>
<feature type="disulfide bond" evidence="3">
    <location>
        <begin position="80"/>
        <end position="141"/>
    </location>
</feature>
<dbReference type="FunFam" id="3.10.250.10:FF:000001">
    <property type="entry name" value="Lysyl oxidase 4 isoform X1"/>
    <property type="match status" value="1"/>
</dbReference>
<dbReference type="GO" id="GO:0005615">
    <property type="term" value="C:extracellular space"/>
    <property type="evidence" value="ECO:0007669"/>
    <property type="project" value="TreeGrafter"/>
</dbReference>
<gene>
    <name evidence="6" type="ORF">mMyoMyo1_007674</name>
</gene>
<dbReference type="PANTHER" id="PTHR24410:SF16">
    <property type="entry name" value="GALECTIN-3-BINDING PROTEIN"/>
    <property type="match status" value="1"/>
</dbReference>
<keyword evidence="2 3" id="KW-1015">Disulfide bond</keyword>
<feature type="domain" description="SRCR" evidence="5">
    <location>
        <begin position="42"/>
        <end position="142"/>
    </location>
</feature>
<dbReference type="VEuPathDB" id="HostDB:LOC118671901"/>
<evidence type="ECO:0000256" key="3">
    <source>
        <dbReference type="PROSITE-ProRule" id="PRU00196"/>
    </source>
</evidence>
<dbReference type="Gene3D" id="3.30.710.10">
    <property type="entry name" value="Potassium Channel Kv1.1, Chain A"/>
    <property type="match status" value="1"/>
</dbReference>
<evidence type="ECO:0000256" key="4">
    <source>
        <dbReference type="SAM" id="SignalP"/>
    </source>
</evidence>
<dbReference type="OrthoDB" id="25028at2759"/>
<dbReference type="AlphaFoldDB" id="A0A7J7T5N5"/>
<comment type="caution">
    <text evidence="6">The sequence shown here is derived from an EMBL/GenBank/DDBJ whole genome shotgun (WGS) entry which is preliminary data.</text>
</comment>
<accession>A0A7J7T5N5</accession>
<sequence>MALPRLLWVWLLVAGTQARPAAHCPADLCALGSPAGVRDGDMRLANGDAPNEGRVEIFYGGQWGTVCDNLWDLVDASVVCRALGFENATEALGRAAFGPGTGPIMLDEVQCSGTESSLANCSSLGWLRSKCRHNQDAGVICSNETGGAHTLDLSGALPAALAQIFDSQRGCDLTVAVKADGAEPLSLCAHSLILTSNPEAQALWSEPGSTVTMEVDAECLPVATDFIRYFYSRRIDVSLPNVKCLHKLASVFGAQQLQAYCAGLFAFLLPEDLSFQTALDLHAYALAMQDPTLEELCVQFLAWNFEALTGAEAWPRVPTALLRALLSRSELAVPSELALLTALDAWSREKGAAPGDVEGLVREVRFPMIPPEDLFQLQSNLSLYRSHRALFQEQTLQALEFHTVPLPLLAQLRGLNLSQDAYQPRLYTSPTWSWAVARSSRESSRRSYDSYPYRYGSYPNQYDSYGRYGPTSAPTGYFKTPQHPSFLFRTSRVSWTLAYLPTVQSCWNYGFSCSSDEMPVLGLSKSGSSDPTIGYENKALMLCGGRFVADVTAFEGGKAEIPSALNANSSRRASFFPCPAGSFSSFRGVIRPFYLTNSSGVD</sequence>
<dbReference type="InterPro" id="IPR011333">
    <property type="entry name" value="SKP1/BTB/POZ_sf"/>
</dbReference>
<keyword evidence="1 4" id="KW-0732">Signal</keyword>
<dbReference type="Proteomes" id="UP000527355">
    <property type="component" value="Unassembled WGS sequence"/>
</dbReference>
<protein>
    <submittedName>
        <fullName evidence="6">Galectin 3 binding protein</fullName>
    </submittedName>
</protein>
<reference evidence="6 7" key="1">
    <citation type="journal article" date="2020" name="Nature">
        <title>Six reference-quality genomes reveal evolution of bat adaptations.</title>
        <authorList>
            <person name="Jebb D."/>
            <person name="Huang Z."/>
            <person name="Pippel M."/>
            <person name="Hughes G.M."/>
            <person name="Lavrichenko K."/>
            <person name="Devanna P."/>
            <person name="Winkler S."/>
            <person name="Jermiin L.S."/>
            <person name="Skirmuntt E.C."/>
            <person name="Katzourakis A."/>
            <person name="Burkitt-Gray L."/>
            <person name="Ray D.A."/>
            <person name="Sullivan K.A.M."/>
            <person name="Roscito J.G."/>
            <person name="Kirilenko B.M."/>
            <person name="Davalos L.M."/>
            <person name="Corthals A.P."/>
            <person name="Power M.L."/>
            <person name="Jones G."/>
            <person name="Ransome R.D."/>
            <person name="Dechmann D.K.N."/>
            <person name="Locatelli A.G."/>
            <person name="Puechmaille S.J."/>
            <person name="Fedrigo O."/>
            <person name="Jarvis E.D."/>
            <person name="Hiller M."/>
            <person name="Vernes S.C."/>
            <person name="Myers E.W."/>
            <person name="Teeling E.C."/>
        </authorList>
    </citation>
    <scope>NUCLEOTIDE SEQUENCE [LARGE SCALE GENOMIC DNA]</scope>
    <source>
        <strain evidence="6">MMyoMyo1</strain>
        <tissue evidence="6">Flight muscle</tissue>
    </source>
</reference>
<feature type="chain" id="PRO_5029834642" evidence="4">
    <location>
        <begin position="19"/>
        <end position="602"/>
    </location>
</feature>
<proteinExistence type="predicted"/>
<dbReference type="EMBL" id="JABWUV010000017">
    <property type="protein sequence ID" value="KAF6295962.1"/>
    <property type="molecule type" value="Genomic_DNA"/>
</dbReference>
<feature type="disulfide bond" evidence="3">
    <location>
        <begin position="67"/>
        <end position="131"/>
    </location>
</feature>
<dbReference type="PANTHER" id="PTHR24410">
    <property type="entry name" value="HL07962P-RELATED"/>
    <property type="match status" value="1"/>
</dbReference>
<feature type="disulfide bond" evidence="3">
    <location>
        <begin position="111"/>
        <end position="121"/>
    </location>
</feature>
<dbReference type="Gene3D" id="3.10.250.10">
    <property type="entry name" value="SRCR-like domain"/>
    <property type="match status" value="1"/>
</dbReference>
<dbReference type="Gene3D" id="1.25.40.420">
    <property type="match status" value="1"/>
</dbReference>
<dbReference type="PRINTS" id="PR00258">
    <property type="entry name" value="SPERACTRCPTR"/>
</dbReference>
<evidence type="ECO:0000259" key="5">
    <source>
        <dbReference type="PROSITE" id="PS50287"/>
    </source>
</evidence>
<dbReference type="InterPro" id="IPR051481">
    <property type="entry name" value="BTB-POZ/Galectin-3-binding"/>
</dbReference>
<dbReference type="InterPro" id="IPR011705">
    <property type="entry name" value="BACK"/>
</dbReference>
<dbReference type="InterPro" id="IPR001190">
    <property type="entry name" value="SRCR"/>
</dbReference>
<evidence type="ECO:0000256" key="2">
    <source>
        <dbReference type="ARBA" id="ARBA00023157"/>
    </source>
</evidence>
<feature type="signal peptide" evidence="4">
    <location>
        <begin position="1"/>
        <end position="18"/>
    </location>
</feature>
<name>A0A7J7T5N5_MYOMY</name>
<dbReference type="Pfam" id="PF00530">
    <property type="entry name" value="SRCR"/>
    <property type="match status" value="1"/>
</dbReference>
<dbReference type="InterPro" id="IPR036772">
    <property type="entry name" value="SRCR-like_dom_sf"/>
</dbReference>
<evidence type="ECO:0000313" key="6">
    <source>
        <dbReference type="EMBL" id="KAF6295962.1"/>
    </source>
</evidence>
<dbReference type="GO" id="GO:0031012">
    <property type="term" value="C:extracellular matrix"/>
    <property type="evidence" value="ECO:0007669"/>
    <property type="project" value="TreeGrafter"/>
</dbReference>
<dbReference type="SUPFAM" id="SSF56487">
    <property type="entry name" value="SRCR-like"/>
    <property type="match status" value="1"/>
</dbReference>
<dbReference type="SUPFAM" id="SSF54695">
    <property type="entry name" value="POZ domain"/>
    <property type="match status" value="1"/>
</dbReference>
<dbReference type="PROSITE" id="PS00420">
    <property type="entry name" value="SRCR_1"/>
    <property type="match status" value="1"/>
</dbReference>
<dbReference type="SMART" id="SM00875">
    <property type="entry name" value="BACK"/>
    <property type="match status" value="1"/>
</dbReference>